<evidence type="ECO:0000256" key="6">
    <source>
        <dbReference type="ARBA" id="ARBA00022840"/>
    </source>
</evidence>
<evidence type="ECO:0000256" key="5">
    <source>
        <dbReference type="ARBA" id="ARBA00022741"/>
    </source>
</evidence>
<dbReference type="PANTHER" id="PTHR43394">
    <property type="entry name" value="ATP-DEPENDENT PERMEASE MDL1, MITOCHONDRIAL"/>
    <property type="match status" value="1"/>
</dbReference>
<keyword evidence="7 9" id="KW-1133">Transmembrane helix</keyword>
<comment type="subcellular location">
    <subcellularLocation>
        <location evidence="1">Cell membrane</location>
        <topology evidence="1">Multi-pass membrane protein</topology>
    </subcellularLocation>
</comment>
<keyword evidence="8 9" id="KW-0472">Membrane</keyword>
<dbReference type="RefSeq" id="WP_223644717.1">
    <property type="nucleotide sequence ID" value="NZ_JAIQBY010000021.1"/>
</dbReference>
<dbReference type="SUPFAM" id="SSF52540">
    <property type="entry name" value="P-loop containing nucleoside triphosphate hydrolases"/>
    <property type="match status" value="1"/>
</dbReference>
<reference evidence="12 13" key="1">
    <citation type="submission" date="2021-09" db="EMBL/GenBank/DDBJ databases">
        <title>WGS of Mycoplasma sp. Zaradi2 strains.</title>
        <authorList>
            <person name="Spergser J."/>
        </authorList>
    </citation>
    <scope>NUCLEOTIDE SEQUENCE [LARGE SCALE GENOMIC DNA]</scope>
    <source>
        <strain evidence="12 13">1331</strain>
    </source>
</reference>
<dbReference type="InterPro" id="IPR011527">
    <property type="entry name" value="ABC1_TM_dom"/>
</dbReference>
<evidence type="ECO:0000313" key="12">
    <source>
        <dbReference type="EMBL" id="MBZ4195501.1"/>
    </source>
</evidence>
<dbReference type="GO" id="GO:0015421">
    <property type="term" value="F:ABC-type oligopeptide transporter activity"/>
    <property type="evidence" value="ECO:0007669"/>
    <property type="project" value="TreeGrafter"/>
</dbReference>
<evidence type="ECO:0000256" key="4">
    <source>
        <dbReference type="ARBA" id="ARBA00022692"/>
    </source>
</evidence>
<keyword evidence="3" id="KW-0813">Transport</keyword>
<evidence type="ECO:0000256" key="9">
    <source>
        <dbReference type="SAM" id="Phobius"/>
    </source>
</evidence>
<organism evidence="12 13">
    <name type="scientific">Mycoplasma tauri</name>
    <dbReference type="NCBI Taxonomy" id="547987"/>
    <lineage>
        <taxon>Bacteria</taxon>
        <taxon>Bacillati</taxon>
        <taxon>Mycoplasmatota</taxon>
        <taxon>Mollicutes</taxon>
        <taxon>Mycoplasmataceae</taxon>
        <taxon>Mycoplasma</taxon>
    </lineage>
</organism>
<dbReference type="InterPro" id="IPR003439">
    <property type="entry name" value="ABC_transporter-like_ATP-bd"/>
</dbReference>
<feature type="transmembrane region" description="Helical" evidence="9">
    <location>
        <begin position="171"/>
        <end position="204"/>
    </location>
</feature>
<dbReference type="GO" id="GO:0005524">
    <property type="term" value="F:ATP binding"/>
    <property type="evidence" value="ECO:0007669"/>
    <property type="project" value="UniProtKB-KW"/>
</dbReference>
<keyword evidence="5" id="KW-0547">Nucleotide-binding</keyword>
<dbReference type="CDD" id="cd03254">
    <property type="entry name" value="ABCC_Glucan_exporter_like"/>
    <property type="match status" value="1"/>
</dbReference>
<dbReference type="InterPro" id="IPR039421">
    <property type="entry name" value="Type_1_exporter"/>
</dbReference>
<dbReference type="InterPro" id="IPR036640">
    <property type="entry name" value="ABC1_TM_sf"/>
</dbReference>
<evidence type="ECO:0000256" key="8">
    <source>
        <dbReference type="ARBA" id="ARBA00023136"/>
    </source>
</evidence>
<evidence type="ECO:0000259" key="11">
    <source>
        <dbReference type="PROSITE" id="PS50929"/>
    </source>
</evidence>
<feature type="domain" description="ABC transporter" evidence="10">
    <location>
        <begin position="371"/>
        <end position="608"/>
    </location>
</feature>
<comment type="similarity">
    <text evidence="2">Belongs to the ABC transporter superfamily.</text>
</comment>
<feature type="transmembrane region" description="Helical" evidence="9">
    <location>
        <begin position="296"/>
        <end position="314"/>
    </location>
</feature>
<dbReference type="GO" id="GO:0016887">
    <property type="term" value="F:ATP hydrolysis activity"/>
    <property type="evidence" value="ECO:0007669"/>
    <property type="project" value="InterPro"/>
</dbReference>
<dbReference type="PROSITE" id="PS50893">
    <property type="entry name" value="ABC_TRANSPORTER_2"/>
    <property type="match status" value="1"/>
</dbReference>
<name>A0A953NCT7_9MOLU</name>
<gene>
    <name evidence="12" type="ORF">LAD73_02110</name>
</gene>
<dbReference type="Gene3D" id="1.20.1560.10">
    <property type="entry name" value="ABC transporter type 1, transmembrane domain"/>
    <property type="match status" value="1"/>
</dbReference>
<dbReference type="SMART" id="SM00382">
    <property type="entry name" value="AAA"/>
    <property type="match status" value="1"/>
</dbReference>
<keyword evidence="13" id="KW-1185">Reference proteome</keyword>
<dbReference type="PROSITE" id="PS50929">
    <property type="entry name" value="ABC_TM1F"/>
    <property type="match status" value="1"/>
</dbReference>
<keyword evidence="6 12" id="KW-0067">ATP-binding</keyword>
<feature type="domain" description="ABC transmembrane type-1" evidence="11">
    <location>
        <begin position="38"/>
        <end position="327"/>
    </location>
</feature>
<keyword evidence="4 9" id="KW-0812">Transmembrane</keyword>
<feature type="transmembrane region" description="Helical" evidence="9">
    <location>
        <begin position="272"/>
        <end position="291"/>
    </location>
</feature>
<comment type="caution">
    <text evidence="12">The sequence shown here is derived from an EMBL/GenBank/DDBJ whole genome shotgun (WGS) entry which is preliminary data.</text>
</comment>
<dbReference type="Gene3D" id="3.40.50.300">
    <property type="entry name" value="P-loop containing nucleotide triphosphate hydrolases"/>
    <property type="match status" value="1"/>
</dbReference>
<evidence type="ECO:0000256" key="7">
    <source>
        <dbReference type="ARBA" id="ARBA00022989"/>
    </source>
</evidence>
<dbReference type="FunFam" id="3.40.50.300:FF:000287">
    <property type="entry name" value="Multidrug ABC transporter ATP-binding protein"/>
    <property type="match status" value="1"/>
</dbReference>
<proteinExistence type="inferred from homology"/>
<dbReference type="InterPro" id="IPR003593">
    <property type="entry name" value="AAA+_ATPase"/>
</dbReference>
<dbReference type="Pfam" id="PF00005">
    <property type="entry name" value="ABC_tran"/>
    <property type="match status" value="1"/>
</dbReference>
<accession>A0A953NCT7</accession>
<dbReference type="Pfam" id="PF00664">
    <property type="entry name" value="ABC_membrane"/>
    <property type="match status" value="1"/>
</dbReference>
<dbReference type="PANTHER" id="PTHR43394:SF1">
    <property type="entry name" value="ATP-BINDING CASSETTE SUB-FAMILY B MEMBER 10, MITOCHONDRIAL"/>
    <property type="match status" value="1"/>
</dbReference>
<feature type="transmembrane region" description="Helical" evidence="9">
    <location>
        <begin position="82"/>
        <end position="102"/>
    </location>
</feature>
<dbReference type="EMBL" id="JAIQBY010000021">
    <property type="protein sequence ID" value="MBZ4195501.1"/>
    <property type="molecule type" value="Genomic_DNA"/>
</dbReference>
<feature type="transmembrane region" description="Helical" evidence="9">
    <location>
        <begin position="36"/>
        <end position="62"/>
    </location>
</feature>
<dbReference type="GO" id="GO:0005886">
    <property type="term" value="C:plasma membrane"/>
    <property type="evidence" value="ECO:0007669"/>
    <property type="project" value="UniProtKB-SubCell"/>
</dbReference>
<evidence type="ECO:0000259" key="10">
    <source>
        <dbReference type="PROSITE" id="PS50893"/>
    </source>
</evidence>
<evidence type="ECO:0000256" key="1">
    <source>
        <dbReference type="ARBA" id="ARBA00004651"/>
    </source>
</evidence>
<evidence type="ECO:0000256" key="3">
    <source>
        <dbReference type="ARBA" id="ARBA00022448"/>
    </source>
</evidence>
<dbReference type="SUPFAM" id="SSF90123">
    <property type="entry name" value="ABC transporter transmembrane region"/>
    <property type="match status" value="1"/>
</dbReference>
<sequence length="611" mass="69647">MKVTKAVNDSNNENHRVSTIALLKFSLKFMKNDKKVLIIGFLLSIIDAFMYTFGTAMTGFLIKWFFTEDVLIGKESFKSVEFIFAMIGMALSFLISFIAKMFQNRLMIYASFKATARMRSKASKNLLYMPISYHDKNKVGDKISTLTNDINNISQTLVQMFNEASGMLFKLLFVVFFMLLYSLTLSAIVLPIIICFAIVSWLFLAKARKPYIEMINKFGDMNAYVEEMLKNSKVTQSFDRQEKANHDFEKIANGIRKSSFRGDLYTKFFEPYFVIFSNFLILIVLAISFWFKNGNVWFAGVLGNEVIAIINGYIQFLWTFTSVLQLFFNFVFSTQIGVASTTRIFKLIELDPPKKIENPQYLDSKKVEGYIEFDNVSFRYSKKMNEYQLKNASFSANPGEVIAIVGPTGAGKTTIISLLSKFYEYESGSIKIDGLELKNIPKDNLLDLMTVVLQDSFMFNDTIINNLKVGNPNISDEDVFEAAKLTNAHQFIQNYKNGYQTIIENNGANLSQGEKQLLSITRAILGNKKILVLDEATSNVDSNTEKIIQDALQNTVMKGKTSFVIAHRLSTIRNADTIIVVDHGQIIEKGNHRELMNKKGFYYELHESQFN</sequence>
<dbReference type="InterPro" id="IPR027417">
    <property type="entry name" value="P-loop_NTPase"/>
</dbReference>
<evidence type="ECO:0000256" key="2">
    <source>
        <dbReference type="ARBA" id="ARBA00005417"/>
    </source>
</evidence>
<dbReference type="Proteomes" id="UP000772186">
    <property type="component" value="Unassembled WGS sequence"/>
</dbReference>
<evidence type="ECO:0000313" key="13">
    <source>
        <dbReference type="Proteomes" id="UP000772186"/>
    </source>
</evidence>
<protein>
    <submittedName>
        <fullName evidence="12">ABC transporter ATP-binding protein/permease</fullName>
    </submittedName>
</protein>
<dbReference type="AlphaFoldDB" id="A0A953NCT7"/>